<dbReference type="PANTHER" id="PTHR43024">
    <property type="entry name" value="UDP-N-ACETYLMURAMOYL-TRIPEPTIDE--D-ALANYL-D-ALANINE LIGASE"/>
    <property type="match status" value="1"/>
</dbReference>
<evidence type="ECO:0000259" key="6">
    <source>
        <dbReference type="Pfam" id="PF08245"/>
    </source>
</evidence>
<dbReference type="InterPro" id="IPR004101">
    <property type="entry name" value="Mur_ligase_C"/>
</dbReference>
<feature type="domain" description="Mur ligase central" evidence="6">
    <location>
        <begin position="179"/>
        <end position="371"/>
    </location>
</feature>
<proteinExistence type="predicted"/>
<dbReference type="InterPro" id="IPR051046">
    <property type="entry name" value="MurCDEF_CellWall_CoF430Synth"/>
</dbReference>
<evidence type="ECO:0000256" key="3">
    <source>
        <dbReference type="ARBA" id="ARBA00022840"/>
    </source>
</evidence>
<keyword evidence="4" id="KW-0472">Membrane</keyword>
<evidence type="ECO:0000313" key="8">
    <source>
        <dbReference type="Proteomes" id="UP001158045"/>
    </source>
</evidence>
<sequence>MLLKALGLLMITGLTFIKNFSDVHKFQQYGYYMNQYLPKARQKLLKPYELIYLLGIILVFVTDVLPLQIFGLAALTLNGYFYLLIVKAYPAKKKCVYTPRVKRMLTTSLILLAITAFGMMFLPNWSIAIYGVVIYPMSFVLIYLANTINKPIEGMVNNYYYKDALRLLSENPNLTVIGVTGSYGKTSTKNVLYTMLSKDFNVLMTPESFNTKMGLTRTIREHLKPTHQILIAEMGAKEVGDIKELCDFVKPHYGVITSIGPQHLDTFKTFENVILTKGELFKYLQPNGTAFVNIDDENIRNIKLRDDVTSVRYSVNDQTTLTPDYYIEATSIGASGSSFTLVQNKTGKKLRLNTKLLGRHNLSNVLAGIAISLSLGVSFERLGTMTADLTPVKHRLSTRRVNDQYTILDDAFNSNPVGSKMALEVLKNFEGNKKIVITPGMIELGDQAYDLNKSFGIAIADACDYVILVGKKQTAPIQDGLAEKAYPSQRIYIASSIKDGFNKLHEIVALNDVVLIENDLPDTFNE</sequence>
<keyword evidence="3" id="KW-0067">ATP-binding</keyword>
<keyword evidence="2" id="KW-0547">Nucleotide-binding</keyword>
<dbReference type="InterPro" id="IPR013221">
    <property type="entry name" value="Mur_ligase_cen"/>
</dbReference>
<reference evidence="7 8" key="1">
    <citation type="submission" date="2023-04" db="EMBL/GenBank/DDBJ databases">
        <title>Fusibacter bizertensis strain WBS, isolated from littoral bottom sediments of the Arctic seas - biochemical and genomic analysis.</title>
        <authorList>
            <person name="Brioukhanov A.L."/>
        </authorList>
    </citation>
    <scope>NUCLEOTIDE SEQUENCE [LARGE SCALE GENOMIC DNA]</scope>
    <source>
        <strain evidence="7 8">WBS</strain>
    </source>
</reference>
<keyword evidence="1 7" id="KW-0436">Ligase</keyword>
<evidence type="ECO:0000256" key="4">
    <source>
        <dbReference type="SAM" id="Phobius"/>
    </source>
</evidence>
<dbReference type="Pfam" id="PF02875">
    <property type="entry name" value="Mur_ligase_C"/>
    <property type="match status" value="1"/>
</dbReference>
<dbReference type="InterPro" id="IPR036565">
    <property type="entry name" value="Mur-like_cat_sf"/>
</dbReference>
<organism evidence="7 8">
    <name type="scientific">Fusibacter bizertensis</name>
    <dbReference type="NCBI Taxonomy" id="1488331"/>
    <lineage>
        <taxon>Bacteria</taxon>
        <taxon>Bacillati</taxon>
        <taxon>Bacillota</taxon>
        <taxon>Clostridia</taxon>
        <taxon>Eubacteriales</taxon>
        <taxon>Eubacteriales Family XII. Incertae Sedis</taxon>
        <taxon>Fusibacter</taxon>
    </lineage>
</organism>
<name>A0ABT6NDQ7_9FIRM</name>
<evidence type="ECO:0000256" key="2">
    <source>
        <dbReference type="ARBA" id="ARBA00022741"/>
    </source>
</evidence>
<dbReference type="Pfam" id="PF08245">
    <property type="entry name" value="Mur_ligase_M"/>
    <property type="match status" value="1"/>
</dbReference>
<evidence type="ECO:0000259" key="5">
    <source>
        <dbReference type="Pfam" id="PF02875"/>
    </source>
</evidence>
<protein>
    <submittedName>
        <fullName evidence="7">UDP-N-acetylmuramoyl-tripeptide--D-alanyl-D-alanine ligase</fullName>
        <ecNumber evidence="7">6.3.2.10</ecNumber>
    </submittedName>
</protein>
<dbReference type="GO" id="GO:0047480">
    <property type="term" value="F:UDP-N-acetylmuramoyl-tripeptide-D-alanyl-D-alanine ligase activity"/>
    <property type="evidence" value="ECO:0007669"/>
    <property type="project" value="UniProtKB-EC"/>
</dbReference>
<feature type="transmembrane region" description="Helical" evidence="4">
    <location>
        <begin position="104"/>
        <end position="121"/>
    </location>
</feature>
<dbReference type="Gene3D" id="3.40.1190.10">
    <property type="entry name" value="Mur-like, catalytic domain"/>
    <property type="match status" value="1"/>
</dbReference>
<dbReference type="Proteomes" id="UP001158045">
    <property type="component" value="Unassembled WGS sequence"/>
</dbReference>
<keyword evidence="8" id="KW-1185">Reference proteome</keyword>
<dbReference type="Gene3D" id="3.90.190.20">
    <property type="entry name" value="Mur ligase, C-terminal domain"/>
    <property type="match status" value="1"/>
</dbReference>
<evidence type="ECO:0000256" key="1">
    <source>
        <dbReference type="ARBA" id="ARBA00022598"/>
    </source>
</evidence>
<accession>A0ABT6NDQ7</accession>
<evidence type="ECO:0000313" key="7">
    <source>
        <dbReference type="EMBL" id="MDH8678531.1"/>
    </source>
</evidence>
<dbReference type="EC" id="6.3.2.10" evidence="7"/>
<keyword evidence="4" id="KW-1133">Transmembrane helix</keyword>
<comment type="caution">
    <text evidence="7">The sequence shown here is derived from an EMBL/GenBank/DDBJ whole genome shotgun (WGS) entry which is preliminary data.</text>
</comment>
<dbReference type="InterPro" id="IPR036615">
    <property type="entry name" value="Mur_ligase_C_dom_sf"/>
</dbReference>
<feature type="domain" description="Mur ligase C-terminal" evidence="5">
    <location>
        <begin position="394"/>
        <end position="516"/>
    </location>
</feature>
<feature type="transmembrane region" description="Helical" evidence="4">
    <location>
        <begin position="50"/>
        <end position="83"/>
    </location>
</feature>
<dbReference type="RefSeq" id="WP_281094382.1">
    <property type="nucleotide sequence ID" value="NZ_JARYZI010000006.1"/>
</dbReference>
<dbReference type="PANTHER" id="PTHR43024:SF1">
    <property type="entry name" value="UDP-N-ACETYLMURAMOYL-TRIPEPTIDE--D-ALANYL-D-ALANINE LIGASE"/>
    <property type="match status" value="1"/>
</dbReference>
<dbReference type="SUPFAM" id="SSF53623">
    <property type="entry name" value="MurD-like peptide ligases, catalytic domain"/>
    <property type="match status" value="1"/>
</dbReference>
<dbReference type="SUPFAM" id="SSF53244">
    <property type="entry name" value="MurD-like peptide ligases, peptide-binding domain"/>
    <property type="match status" value="1"/>
</dbReference>
<dbReference type="EMBL" id="JARYZI010000006">
    <property type="protein sequence ID" value="MDH8678531.1"/>
    <property type="molecule type" value="Genomic_DNA"/>
</dbReference>
<gene>
    <name evidence="7" type="primary">murF</name>
    <name evidence="7" type="ORF">QE109_10260</name>
</gene>
<keyword evidence="4" id="KW-0812">Transmembrane</keyword>